<organism evidence="2 3">
    <name type="scientific">Aeromonas veronii</name>
    <dbReference type="NCBI Taxonomy" id="654"/>
    <lineage>
        <taxon>Bacteria</taxon>
        <taxon>Pseudomonadati</taxon>
        <taxon>Pseudomonadota</taxon>
        <taxon>Gammaproteobacteria</taxon>
        <taxon>Aeromonadales</taxon>
        <taxon>Aeromonadaceae</taxon>
        <taxon>Aeromonas</taxon>
    </lineage>
</organism>
<accession>A0A653LDZ1</accession>
<dbReference type="InterPro" id="IPR018891">
    <property type="entry name" value="AIPR_C"/>
</dbReference>
<dbReference type="Proteomes" id="UP000439123">
    <property type="component" value="Unassembled WGS sequence"/>
</dbReference>
<dbReference type="AlphaFoldDB" id="A0A653LDZ1"/>
<dbReference type="InterPro" id="IPR018247">
    <property type="entry name" value="EF_Hand_1_Ca_BS"/>
</dbReference>
<dbReference type="PROSITE" id="PS00018">
    <property type="entry name" value="EF_HAND_1"/>
    <property type="match status" value="1"/>
</dbReference>
<evidence type="ECO:0000313" key="3">
    <source>
        <dbReference type="Proteomes" id="UP000439123"/>
    </source>
</evidence>
<reference evidence="2 3" key="1">
    <citation type="submission" date="2019-10" db="EMBL/GenBank/DDBJ databases">
        <authorList>
            <person name="Karimi E."/>
        </authorList>
    </citation>
    <scope>NUCLEOTIDE SEQUENCE [LARGE SCALE GENOMIC DNA]</scope>
    <source>
        <strain evidence="2">Aeromonas sp. 8C</strain>
    </source>
</reference>
<name>A0A653LDZ1_AERVE</name>
<protein>
    <recommendedName>
        <fullName evidence="1">Abortive phage infection protein C-terminal domain-containing protein</fullName>
    </recommendedName>
</protein>
<evidence type="ECO:0000259" key="1">
    <source>
        <dbReference type="Pfam" id="PF10592"/>
    </source>
</evidence>
<evidence type="ECO:0000313" key="2">
    <source>
        <dbReference type="EMBL" id="VXA89038.1"/>
    </source>
</evidence>
<proteinExistence type="predicted"/>
<dbReference type="Pfam" id="PF10592">
    <property type="entry name" value="AIPR"/>
    <property type="match status" value="1"/>
</dbReference>
<sequence length="579" mass="65208">MPVSPKEVTIHQLKRKLLRKYGEHLDMSDVGGTDKETTKVSRALAAFAINYFNSEIDEATCAFNVCDGSDDHCIDAIYVNHDKKLVTITQSKFDQSGTGSISRKEFNDYMMSCKDIILENYNLFNKKFQRSLSDLETAYDNSYDFVFSYIYSGTTEITDEVKHIIASYNAEFNADLMYGRTEAPYKIEIIPLEYIMTALSKATLRAIDINDVELLQYGATEHPLSAVHGIITGDQIAQWWNSYGDMLFEKNIRGGLGENTDVNIGIKNTLLQSPEMFWYYNNGITVLVDDYDSSLRNAATRRESGRFNFKNASIINGAQTVTTIGKTFSSNEINIEKLETVRVGIRFIKVSKHSDEAGNAELSDYGDVALNVTIANNSQNKVTGRDFASKDPIQIKIRDSVALEENYIYEIKRNDDNTAESPYTITMDEALSALVCSSTLPRNIATLKSNRGRFFESTTNSFYKSVFNPSVTSINLINSVNFLRACISCLKEMELKCTNSKSRRILIHGRYVFIARAFNDVKIIKNASRVLSSSEIPSPNNSISASFDKIQDYITTNYPNGQMPRFFENLSKVNSALEL</sequence>
<dbReference type="EMBL" id="CABWLC010000020">
    <property type="protein sequence ID" value="VXA89038.1"/>
    <property type="molecule type" value="Genomic_DNA"/>
</dbReference>
<dbReference type="RefSeq" id="WP_159158080.1">
    <property type="nucleotide sequence ID" value="NZ_JBLNHL010000012.1"/>
</dbReference>
<feature type="domain" description="Abortive phage infection protein C-terminal" evidence="1">
    <location>
        <begin position="248"/>
        <end position="430"/>
    </location>
</feature>
<gene>
    <name evidence="2" type="ORF">AERO8C_70667</name>
</gene>